<dbReference type="InterPro" id="IPR004875">
    <property type="entry name" value="DDE_SF_endonuclease_dom"/>
</dbReference>
<name>A0A0V1A4B4_9BILA</name>
<dbReference type="GO" id="GO:0003676">
    <property type="term" value="F:nucleic acid binding"/>
    <property type="evidence" value="ECO:0007669"/>
    <property type="project" value="InterPro"/>
</dbReference>
<protein>
    <submittedName>
        <fullName evidence="2">Tigger transposable element-derived protein 1</fullName>
    </submittedName>
</protein>
<feature type="domain" description="DDE-1" evidence="1">
    <location>
        <begin position="23"/>
        <end position="107"/>
    </location>
</feature>
<evidence type="ECO:0000313" key="2">
    <source>
        <dbReference type="EMBL" id="KRY19621.1"/>
    </source>
</evidence>
<dbReference type="AlphaFoldDB" id="A0A0V1A4B4"/>
<dbReference type="Proteomes" id="UP000054783">
    <property type="component" value="Unassembled WGS sequence"/>
</dbReference>
<keyword evidence="3" id="KW-1185">Reference proteome</keyword>
<evidence type="ECO:0000313" key="3">
    <source>
        <dbReference type="Proteomes" id="UP000054783"/>
    </source>
</evidence>
<comment type="caution">
    <text evidence="2">The sequence shown here is derived from an EMBL/GenBank/DDBJ whole genome shotgun (WGS) entry which is preliminary data.</text>
</comment>
<dbReference type="OrthoDB" id="7995304at2759"/>
<dbReference type="STRING" id="990121.A0A0V1A4B4"/>
<organism evidence="2 3">
    <name type="scientific">Trichinella patagoniensis</name>
    <dbReference type="NCBI Taxonomy" id="990121"/>
    <lineage>
        <taxon>Eukaryota</taxon>
        <taxon>Metazoa</taxon>
        <taxon>Ecdysozoa</taxon>
        <taxon>Nematoda</taxon>
        <taxon>Enoplea</taxon>
        <taxon>Dorylaimia</taxon>
        <taxon>Trichinellida</taxon>
        <taxon>Trichinellidae</taxon>
        <taxon>Trichinella</taxon>
    </lineage>
</organism>
<dbReference type="EMBL" id="JYDQ01000033">
    <property type="protein sequence ID" value="KRY19621.1"/>
    <property type="molecule type" value="Genomic_DNA"/>
</dbReference>
<gene>
    <name evidence="2" type="primary">TIGD1</name>
    <name evidence="2" type="ORF">T12_10396</name>
</gene>
<reference evidence="2 3" key="1">
    <citation type="submission" date="2015-01" db="EMBL/GenBank/DDBJ databases">
        <title>Evolution of Trichinella species and genotypes.</title>
        <authorList>
            <person name="Korhonen P.K."/>
            <person name="Edoardo P."/>
            <person name="Giuseppe L.R."/>
            <person name="Gasser R.B."/>
        </authorList>
    </citation>
    <scope>NUCLEOTIDE SEQUENCE [LARGE SCALE GENOMIC DNA]</scope>
    <source>
        <strain evidence="2">ISS2496</strain>
    </source>
</reference>
<evidence type="ECO:0000259" key="1">
    <source>
        <dbReference type="Pfam" id="PF03184"/>
    </source>
</evidence>
<proteinExistence type="predicted"/>
<sequence length="107" mass="11973">MSFAAIGRMFRVNDSTIPYIYKNEKAIRFAFTASASLTEKGVSHNCFIPEAKQYLSAEVLLILDNATGHPENLKLQSDNEDAAFLFPNISSLIQPLNQALIRTFKAY</sequence>
<accession>A0A0V1A4B4</accession>
<dbReference type="Pfam" id="PF03184">
    <property type="entry name" value="DDE_1"/>
    <property type="match status" value="1"/>
</dbReference>